<dbReference type="Pfam" id="PF06703">
    <property type="entry name" value="SPC25"/>
    <property type="match status" value="1"/>
</dbReference>
<accession>A0AAD6NGR2</accession>
<evidence type="ECO:0000256" key="5">
    <source>
        <dbReference type="ARBA" id="ARBA00022824"/>
    </source>
</evidence>
<dbReference type="PANTHER" id="PTHR13085:SF0">
    <property type="entry name" value="SIGNAL PEPTIDASE COMPLEX SUBUNIT 2"/>
    <property type="match status" value="1"/>
</dbReference>
<comment type="subcellular location">
    <subcellularLocation>
        <location evidence="1">Endoplasmic reticulum membrane</location>
        <topology evidence="1">Multi-pass membrane protein</topology>
    </subcellularLocation>
</comment>
<dbReference type="Proteomes" id="UP001221413">
    <property type="component" value="Unassembled WGS sequence"/>
</dbReference>
<evidence type="ECO:0000256" key="8">
    <source>
        <dbReference type="ARBA" id="ARBA00045608"/>
    </source>
</evidence>
<reference evidence="11" key="1">
    <citation type="submission" date="2023-01" db="EMBL/GenBank/DDBJ databases">
        <title>The chitinases involved in constricting ring structure development in the nematode-trapping fungus Drechslerella dactyloides.</title>
        <authorList>
            <person name="Wang R."/>
            <person name="Zhang L."/>
            <person name="Tang P."/>
            <person name="Li S."/>
            <person name="Liang L."/>
        </authorList>
    </citation>
    <scope>NUCLEOTIDE SEQUENCE</scope>
    <source>
        <strain evidence="11">YMF1.00031</strain>
    </source>
</reference>
<feature type="region of interest" description="Disordered" evidence="9">
    <location>
        <begin position="201"/>
        <end position="220"/>
    </location>
</feature>
<comment type="similarity">
    <text evidence="2">Belongs to the SPCS2 family.</text>
</comment>
<sequence length="220" mass="24405">MAVPTKICTYSLPDLKNTTDDAVATQYLATKSFRQSHTLTDVRLGLSTAACVVAATTFYLDYTQGFEPTKSFTFYACIVYFTLNALLTGWLYLFEGSTIYVGAHKTADVSLTLASSVVRHDPTYRLKIIQSQVVDGRKVLREREVECPFASWFDERGFFVRRPFETWMGSVVPWILENEDVPKELASGVVTASGRAVEDVMPGTEIGSGKAGRRKGAKKT</sequence>
<keyword evidence="4 10" id="KW-0812">Transmembrane</keyword>
<comment type="function">
    <text evidence="8">Component of the signal peptidase complex (SPC) which catalyzes the cleavage of N-terminal signal sequences from nascent proteins as they are translocated into the lumen of the endoplasmic reticulum. Enhances the enzymatic activity of SPC and facilitates the interactions between different components of the translocation site.</text>
</comment>
<evidence type="ECO:0000256" key="3">
    <source>
        <dbReference type="ARBA" id="ARBA00017057"/>
    </source>
</evidence>
<evidence type="ECO:0000256" key="10">
    <source>
        <dbReference type="SAM" id="Phobius"/>
    </source>
</evidence>
<name>A0AAD6NGR2_DREDA</name>
<gene>
    <name evidence="11" type="ORF">Dda_7468</name>
</gene>
<keyword evidence="5" id="KW-0256">Endoplasmic reticulum</keyword>
<comment type="caution">
    <text evidence="11">The sequence shown here is derived from an EMBL/GenBank/DDBJ whole genome shotgun (WGS) entry which is preliminary data.</text>
</comment>
<evidence type="ECO:0000256" key="9">
    <source>
        <dbReference type="SAM" id="MobiDB-lite"/>
    </source>
</evidence>
<dbReference type="EMBL" id="JAQGDS010000010">
    <property type="protein sequence ID" value="KAJ6257680.1"/>
    <property type="molecule type" value="Genomic_DNA"/>
</dbReference>
<evidence type="ECO:0000256" key="2">
    <source>
        <dbReference type="ARBA" id="ARBA00007324"/>
    </source>
</evidence>
<dbReference type="GO" id="GO:0005787">
    <property type="term" value="C:signal peptidase complex"/>
    <property type="evidence" value="ECO:0007669"/>
    <property type="project" value="InterPro"/>
</dbReference>
<dbReference type="GO" id="GO:0006465">
    <property type="term" value="P:signal peptide processing"/>
    <property type="evidence" value="ECO:0007669"/>
    <property type="project" value="InterPro"/>
</dbReference>
<keyword evidence="6 10" id="KW-1133">Transmembrane helix</keyword>
<evidence type="ECO:0000256" key="4">
    <source>
        <dbReference type="ARBA" id="ARBA00022692"/>
    </source>
</evidence>
<evidence type="ECO:0000313" key="12">
    <source>
        <dbReference type="Proteomes" id="UP001221413"/>
    </source>
</evidence>
<keyword evidence="7 10" id="KW-0472">Membrane</keyword>
<dbReference type="PANTHER" id="PTHR13085">
    <property type="entry name" value="MICROSOMAL SIGNAL PEPTIDASE 25 KDA SUBUNIT"/>
    <property type="match status" value="1"/>
</dbReference>
<proteinExistence type="inferred from homology"/>
<dbReference type="InterPro" id="IPR009582">
    <property type="entry name" value="Spc2/SPCS2"/>
</dbReference>
<dbReference type="GO" id="GO:0045047">
    <property type="term" value="P:protein targeting to ER"/>
    <property type="evidence" value="ECO:0007669"/>
    <property type="project" value="TreeGrafter"/>
</dbReference>
<evidence type="ECO:0000313" key="11">
    <source>
        <dbReference type="EMBL" id="KAJ6257680.1"/>
    </source>
</evidence>
<dbReference type="AlphaFoldDB" id="A0AAD6NGR2"/>
<organism evidence="11 12">
    <name type="scientific">Drechslerella dactyloides</name>
    <name type="common">Nematode-trapping fungus</name>
    <name type="synonym">Arthrobotrys dactyloides</name>
    <dbReference type="NCBI Taxonomy" id="74499"/>
    <lineage>
        <taxon>Eukaryota</taxon>
        <taxon>Fungi</taxon>
        <taxon>Dikarya</taxon>
        <taxon>Ascomycota</taxon>
        <taxon>Pezizomycotina</taxon>
        <taxon>Orbiliomycetes</taxon>
        <taxon>Orbiliales</taxon>
        <taxon>Orbiliaceae</taxon>
        <taxon>Drechslerella</taxon>
    </lineage>
</organism>
<protein>
    <recommendedName>
        <fullName evidence="3">Signal peptidase complex subunit 2</fullName>
    </recommendedName>
</protein>
<keyword evidence="12" id="KW-1185">Reference proteome</keyword>
<evidence type="ECO:0000256" key="7">
    <source>
        <dbReference type="ARBA" id="ARBA00023136"/>
    </source>
</evidence>
<evidence type="ECO:0000256" key="6">
    <source>
        <dbReference type="ARBA" id="ARBA00022989"/>
    </source>
</evidence>
<feature type="transmembrane region" description="Helical" evidence="10">
    <location>
        <begin position="42"/>
        <end position="60"/>
    </location>
</feature>
<feature type="compositionally biased region" description="Basic residues" evidence="9">
    <location>
        <begin position="211"/>
        <end position="220"/>
    </location>
</feature>
<evidence type="ECO:0000256" key="1">
    <source>
        <dbReference type="ARBA" id="ARBA00004477"/>
    </source>
</evidence>
<feature type="transmembrane region" description="Helical" evidence="10">
    <location>
        <begin position="72"/>
        <end position="94"/>
    </location>
</feature>